<accession>A0ABV0KPC1</accession>
<evidence type="ECO:0000313" key="1">
    <source>
        <dbReference type="EMBL" id="MEP1060992.1"/>
    </source>
</evidence>
<sequence length="104" mass="12109">MTQPLLQCSTCGSNDINKNGTTRHGNQNYKGRDCGRQFVEHPKWRRISDETKATLGRTLLEKIPLAGITRSLRLSESWLQQYVNGYYATVPQPVHYFRYHYLFS</sequence>
<proteinExistence type="predicted"/>
<organism evidence="1 2">
    <name type="scientific">Stenomitos frigidus AS-A4</name>
    <dbReference type="NCBI Taxonomy" id="2933935"/>
    <lineage>
        <taxon>Bacteria</taxon>
        <taxon>Bacillati</taxon>
        <taxon>Cyanobacteriota</taxon>
        <taxon>Cyanophyceae</taxon>
        <taxon>Leptolyngbyales</taxon>
        <taxon>Leptolyngbyaceae</taxon>
        <taxon>Stenomitos</taxon>
    </lineage>
</organism>
<protein>
    <recommendedName>
        <fullName evidence="3">InsA N-terminal domain-containing protein</fullName>
    </recommendedName>
</protein>
<evidence type="ECO:0008006" key="3">
    <source>
        <dbReference type="Google" id="ProtNLM"/>
    </source>
</evidence>
<name>A0ABV0KPC1_9CYAN</name>
<keyword evidence="2" id="KW-1185">Reference proteome</keyword>
<reference evidence="1 2" key="1">
    <citation type="submission" date="2022-04" db="EMBL/GenBank/DDBJ databases">
        <title>Positive selection, recombination, and allopatry shape intraspecific diversity of widespread and dominant cyanobacteria.</title>
        <authorList>
            <person name="Wei J."/>
            <person name="Shu W."/>
            <person name="Hu C."/>
        </authorList>
    </citation>
    <scope>NUCLEOTIDE SEQUENCE [LARGE SCALE GENOMIC DNA]</scope>
    <source>
        <strain evidence="1 2">AS-A4</strain>
    </source>
</reference>
<dbReference type="RefSeq" id="WP_190447097.1">
    <property type="nucleotide sequence ID" value="NZ_JAMPLM010000025.1"/>
</dbReference>
<dbReference type="EMBL" id="JAMPLM010000025">
    <property type="protein sequence ID" value="MEP1060992.1"/>
    <property type="molecule type" value="Genomic_DNA"/>
</dbReference>
<dbReference type="Proteomes" id="UP001476950">
    <property type="component" value="Unassembled WGS sequence"/>
</dbReference>
<gene>
    <name evidence="1" type="ORF">NDI38_21400</name>
</gene>
<evidence type="ECO:0000313" key="2">
    <source>
        <dbReference type="Proteomes" id="UP001476950"/>
    </source>
</evidence>
<comment type="caution">
    <text evidence="1">The sequence shown here is derived from an EMBL/GenBank/DDBJ whole genome shotgun (WGS) entry which is preliminary data.</text>
</comment>